<evidence type="ECO:0000256" key="1">
    <source>
        <dbReference type="SAM" id="MobiDB-lite"/>
    </source>
</evidence>
<dbReference type="Proteomes" id="UP001141327">
    <property type="component" value="Unassembled WGS sequence"/>
</dbReference>
<feature type="domain" description="Dynein heavy chain hydrolytic ATP-binding dynein motor region" evidence="2">
    <location>
        <begin position="173"/>
        <end position="265"/>
    </location>
</feature>
<dbReference type="Pfam" id="PF12774">
    <property type="entry name" value="AAA_6"/>
    <property type="match status" value="1"/>
</dbReference>
<organism evidence="3 4">
    <name type="scientific">Paratrimastix pyriformis</name>
    <dbReference type="NCBI Taxonomy" id="342808"/>
    <lineage>
        <taxon>Eukaryota</taxon>
        <taxon>Metamonada</taxon>
        <taxon>Preaxostyla</taxon>
        <taxon>Paratrimastigidae</taxon>
        <taxon>Paratrimastix</taxon>
    </lineage>
</organism>
<proteinExistence type="predicted"/>
<comment type="caution">
    <text evidence="3">The sequence shown here is derived from an EMBL/GenBank/DDBJ whole genome shotgun (WGS) entry which is preliminary data.</text>
</comment>
<evidence type="ECO:0000313" key="3">
    <source>
        <dbReference type="EMBL" id="KAJ4452621.1"/>
    </source>
</evidence>
<evidence type="ECO:0000313" key="4">
    <source>
        <dbReference type="Proteomes" id="UP001141327"/>
    </source>
</evidence>
<dbReference type="EMBL" id="JAPMOS010000434">
    <property type="protein sequence ID" value="KAJ4452621.1"/>
    <property type="molecule type" value="Genomic_DNA"/>
</dbReference>
<accession>A0ABQ8U0Q2</accession>
<evidence type="ECO:0000259" key="2">
    <source>
        <dbReference type="Pfam" id="PF12774"/>
    </source>
</evidence>
<dbReference type="InterPro" id="IPR026983">
    <property type="entry name" value="DHC"/>
</dbReference>
<sequence>MHAMDGSSIHGWYLRHVLYTWRCIINNPSCIFWPYRVFMLWIINKSILSGCSVFLVRRTEPPGQRECTARWVTQLSGNYTEELISQIYYRDDGPMLTTAVRYGHGTWATRAGFDVTLTERVSGNHDRCSAPPRSHTAGPAGREDGDHRGSGPAVGNLCPVLYRVPVRWTLGAFRGVATGAWACFDETNYIAPEASSVVAQQIQEIQTAAARHHQVYLMGEPDALQPDLHHFRWPWNMAGRDVIPDNLALFRPIAMLTANVAQIASNPPTLSLLLLTGPSGPLRC</sequence>
<reference evidence="3" key="1">
    <citation type="journal article" date="2022" name="bioRxiv">
        <title>Genomics of Preaxostyla Flagellates Illuminates Evolutionary Transitions and the Path Towards Mitochondrial Loss.</title>
        <authorList>
            <person name="Novak L.V.F."/>
            <person name="Treitli S.C."/>
            <person name="Pyrih J."/>
            <person name="Halakuc P."/>
            <person name="Pipaliya S.V."/>
            <person name="Vacek V."/>
            <person name="Brzon O."/>
            <person name="Soukal P."/>
            <person name="Eme L."/>
            <person name="Dacks J.B."/>
            <person name="Karnkowska A."/>
            <person name="Elias M."/>
            <person name="Hampl V."/>
        </authorList>
    </citation>
    <scope>NUCLEOTIDE SEQUENCE</scope>
    <source>
        <strain evidence="3">RCP-MX</strain>
    </source>
</reference>
<keyword evidence="4" id="KW-1185">Reference proteome</keyword>
<dbReference type="PANTHER" id="PTHR45703">
    <property type="entry name" value="DYNEIN HEAVY CHAIN"/>
    <property type="match status" value="1"/>
</dbReference>
<dbReference type="InterPro" id="IPR035699">
    <property type="entry name" value="AAA_6"/>
</dbReference>
<dbReference type="InterPro" id="IPR027417">
    <property type="entry name" value="P-loop_NTPase"/>
</dbReference>
<name>A0ABQ8U0Q2_9EUKA</name>
<dbReference type="Gene3D" id="3.40.50.300">
    <property type="entry name" value="P-loop containing nucleotide triphosphate hydrolases"/>
    <property type="match status" value="1"/>
</dbReference>
<gene>
    <name evidence="3" type="ORF">PAPYR_13160</name>
</gene>
<feature type="region of interest" description="Disordered" evidence="1">
    <location>
        <begin position="123"/>
        <end position="150"/>
    </location>
</feature>
<protein>
    <recommendedName>
        <fullName evidence="2">Dynein heavy chain hydrolytic ATP-binding dynein motor region domain-containing protein</fullName>
    </recommendedName>
</protein>